<dbReference type="AlphaFoldDB" id="A0ABD3VC26"/>
<protein>
    <submittedName>
        <fullName evidence="1">Uncharacterized protein</fullName>
    </submittedName>
</protein>
<organism evidence="1 2">
    <name type="scientific">Sinanodonta woodiana</name>
    <name type="common">Chinese pond mussel</name>
    <name type="synonym">Anodonta woodiana</name>
    <dbReference type="NCBI Taxonomy" id="1069815"/>
    <lineage>
        <taxon>Eukaryota</taxon>
        <taxon>Metazoa</taxon>
        <taxon>Spiralia</taxon>
        <taxon>Lophotrochozoa</taxon>
        <taxon>Mollusca</taxon>
        <taxon>Bivalvia</taxon>
        <taxon>Autobranchia</taxon>
        <taxon>Heteroconchia</taxon>
        <taxon>Palaeoheterodonta</taxon>
        <taxon>Unionida</taxon>
        <taxon>Unionoidea</taxon>
        <taxon>Unionidae</taxon>
        <taxon>Unioninae</taxon>
        <taxon>Sinanodonta</taxon>
    </lineage>
</organism>
<gene>
    <name evidence="1" type="ORF">ACJMK2_009386</name>
</gene>
<dbReference type="EMBL" id="JBJQND010000012">
    <property type="protein sequence ID" value="KAL3859154.1"/>
    <property type="molecule type" value="Genomic_DNA"/>
</dbReference>
<keyword evidence="2" id="KW-1185">Reference proteome</keyword>
<evidence type="ECO:0000313" key="2">
    <source>
        <dbReference type="Proteomes" id="UP001634394"/>
    </source>
</evidence>
<proteinExistence type="predicted"/>
<sequence>MYRDLLSLKHSQIKFCIKKNDLIDKMETRTCRFASQKSDVSAQIRDNDFEGGISELESILSTHVTNSRARIHDKTIIPFEILINEIPKIEHDDFTPRT</sequence>
<evidence type="ECO:0000313" key="1">
    <source>
        <dbReference type="EMBL" id="KAL3859154.1"/>
    </source>
</evidence>
<comment type="caution">
    <text evidence="1">The sequence shown here is derived from an EMBL/GenBank/DDBJ whole genome shotgun (WGS) entry which is preliminary data.</text>
</comment>
<name>A0ABD3VC26_SINWO</name>
<accession>A0ABD3VC26</accession>
<dbReference type="Proteomes" id="UP001634394">
    <property type="component" value="Unassembled WGS sequence"/>
</dbReference>
<reference evidence="1 2" key="1">
    <citation type="submission" date="2024-11" db="EMBL/GenBank/DDBJ databases">
        <title>Chromosome-level genome assembly of the freshwater bivalve Anodonta woodiana.</title>
        <authorList>
            <person name="Chen X."/>
        </authorList>
    </citation>
    <scope>NUCLEOTIDE SEQUENCE [LARGE SCALE GENOMIC DNA]</scope>
    <source>
        <strain evidence="1">MN2024</strain>
        <tissue evidence="1">Gills</tissue>
    </source>
</reference>